<evidence type="ECO:0000256" key="1">
    <source>
        <dbReference type="ARBA" id="ARBA00022729"/>
    </source>
</evidence>
<organism evidence="6 7">
    <name type="scientific">Pseudomonas cavernicola</name>
    <dbReference type="NCBI Taxonomy" id="2320866"/>
    <lineage>
        <taxon>Bacteria</taxon>
        <taxon>Pseudomonadati</taxon>
        <taxon>Pseudomonadota</taxon>
        <taxon>Gammaproteobacteria</taxon>
        <taxon>Pseudomonadales</taxon>
        <taxon>Pseudomonadaceae</taxon>
        <taxon>Pseudomonas</taxon>
    </lineage>
</organism>
<comment type="caution">
    <text evidence="6">The sequence shown here is derived from an EMBL/GenBank/DDBJ whole genome shotgun (WGS) entry which is preliminary data.</text>
</comment>
<sequence>MPKHKKSPVTAPLTTPTKRSFSHIYLILAGLLLLVTLGIWLFLQRSTPQAVIAPATVATPQAAKPITTPASFVDETQCQGCHSEQVKDWQGSHHQMAMLPAANGNVLGNFNAVTFKGEAETTRFTQRDGAYWINTPGPDGKAADFKVAYTFGIEPLQQYLIEMPGGRLQASGVAWDTQKNQWFELYPGQKIDFKDDLHWSKPTQNANFMCVECHTTDFKRNFDAKTNSFASHWQSLGVGCQSCHGPASKHLEWSATKKPAKDQETAKGFDVSLLKTNATTQVETCARCHARRAPLGDGFQHKNRLMDDYLPSALTRELYEIDGKIKEEVFEYGSFTQSKMFAKGVTCTDCHNPHSNELKAPGNGVCLQCHNPSGKPAREGIDGSGLQAKNYDSPEHHKHKVGQAGSQCVDCHMPGKLYMVNDYRHDHSFSIPNPAHVSKLGSTDACLGCHRETSSSKVAQQFKLWYGETAVHDGGYADALHQARNGLPGAARMLKQQLERTDLPAIRRATLLAELPNYPSQRSLELAAVALNNSAPQVREAAIDVVSVLSPAQQQIGLLTPRLSDPVRAVRIAAAWQLAQLPEQDRAPIAKLWQPVIREYEDVQNSLKERAEANLNLAMLYQNTGRITLAEPALRDALLRNPDFLPAVVTLVQLLDAQGRTNEARQLLEENLARHPDAALLQHTQGLALVRRGEPDKALLALRKAAQLAPENPQFSFVLAIALHDSGQQEAARKQLEDLLKRQPTNRNARLALISYWHEAGQMQEVQVLQAELEQQNPDDPELQQTR</sequence>
<dbReference type="AlphaFoldDB" id="A0A418XFB5"/>
<dbReference type="InterPro" id="IPR019734">
    <property type="entry name" value="TPR_rpt"/>
</dbReference>
<gene>
    <name evidence="6" type="ORF">D3879_15540</name>
</gene>
<dbReference type="Gene3D" id="1.25.40.10">
    <property type="entry name" value="Tetratricopeptide repeat domain"/>
    <property type="match status" value="1"/>
</dbReference>
<feature type="domain" description="Doubled CXXCH motif" evidence="4">
    <location>
        <begin position="341"/>
        <end position="372"/>
    </location>
</feature>
<dbReference type="Proteomes" id="UP000284021">
    <property type="component" value="Unassembled WGS sequence"/>
</dbReference>
<dbReference type="InterPro" id="IPR051829">
    <property type="entry name" value="Multiheme_Cytochr_ET"/>
</dbReference>
<dbReference type="OrthoDB" id="9814800at2"/>
<dbReference type="InterPro" id="IPR011990">
    <property type="entry name" value="TPR-like_helical_dom_sf"/>
</dbReference>
<reference evidence="6 7" key="1">
    <citation type="submission" date="2018-09" db="EMBL/GenBank/DDBJ databases">
        <authorList>
            <person name="Zhu H."/>
        </authorList>
    </citation>
    <scope>NUCLEOTIDE SEQUENCE [LARGE SCALE GENOMIC DNA]</scope>
    <source>
        <strain evidence="6 7">K1S02-6</strain>
    </source>
</reference>
<dbReference type="InterPro" id="IPR023155">
    <property type="entry name" value="Cyt_c-552/4"/>
</dbReference>
<dbReference type="InterPro" id="IPR036280">
    <property type="entry name" value="Multihaem_cyt_sf"/>
</dbReference>
<keyword evidence="3" id="KW-1133">Transmembrane helix</keyword>
<dbReference type="InterPro" id="IPR016024">
    <property type="entry name" value="ARM-type_fold"/>
</dbReference>
<feature type="repeat" description="TPR" evidence="2">
    <location>
        <begin position="679"/>
        <end position="712"/>
    </location>
</feature>
<dbReference type="Pfam" id="PF14559">
    <property type="entry name" value="TPR_19"/>
    <property type="match status" value="1"/>
</dbReference>
<accession>A0A418XFB5</accession>
<dbReference type="EMBL" id="QYUR01000003">
    <property type="protein sequence ID" value="RJG11078.1"/>
    <property type="molecule type" value="Genomic_DNA"/>
</dbReference>
<dbReference type="SUPFAM" id="SSF48371">
    <property type="entry name" value="ARM repeat"/>
    <property type="match status" value="1"/>
</dbReference>
<dbReference type="Gene3D" id="1.10.1130.10">
    <property type="entry name" value="Flavocytochrome C3, Chain A"/>
    <property type="match status" value="2"/>
</dbReference>
<dbReference type="PANTHER" id="PTHR35038:SF8">
    <property type="entry name" value="C-TYPE POLYHEME CYTOCHROME OMCC"/>
    <property type="match status" value="1"/>
</dbReference>
<keyword evidence="1" id="KW-0732">Signal</keyword>
<keyword evidence="3" id="KW-0472">Membrane</keyword>
<protein>
    <submittedName>
        <fullName evidence="6">Uncharacterized protein</fullName>
    </submittedName>
</protein>
<dbReference type="PROSITE" id="PS50005">
    <property type="entry name" value="TPR"/>
    <property type="match status" value="1"/>
</dbReference>
<dbReference type="Pfam" id="PF13435">
    <property type="entry name" value="Cytochrome_C554"/>
    <property type="match status" value="1"/>
</dbReference>
<feature type="domain" description="Cytochrome c-552/4" evidence="5">
    <location>
        <begin position="203"/>
        <end position="245"/>
    </location>
</feature>
<evidence type="ECO:0000256" key="2">
    <source>
        <dbReference type="PROSITE-ProRule" id="PRU00339"/>
    </source>
</evidence>
<dbReference type="GO" id="GO:0016491">
    <property type="term" value="F:oxidoreductase activity"/>
    <property type="evidence" value="ECO:0007669"/>
    <property type="project" value="TreeGrafter"/>
</dbReference>
<name>A0A418XFB5_9PSED</name>
<dbReference type="PANTHER" id="PTHR35038">
    <property type="entry name" value="DISSIMILATORY SULFITE REDUCTASE SIRA"/>
    <property type="match status" value="1"/>
</dbReference>
<dbReference type="SUPFAM" id="SSF48695">
    <property type="entry name" value="Multiheme cytochromes"/>
    <property type="match status" value="1"/>
</dbReference>
<keyword evidence="7" id="KW-1185">Reference proteome</keyword>
<dbReference type="Pfam" id="PF09699">
    <property type="entry name" value="Paired_CXXCH_1"/>
    <property type="match status" value="1"/>
</dbReference>
<dbReference type="RefSeq" id="WP_119955209.1">
    <property type="nucleotide sequence ID" value="NZ_QYUR01000003.1"/>
</dbReference>
<dbReference type="SUPFAM" id="SSF48452">
    <property type="entry name" value="TPR-like"/>
    <property type="match status" value="1"/>
</dbReference>
<dbReference type="SMART" id="SM00028">
    <property type="entry name" value="TPR"/>
    <property type="match status" value="3"/>
</dbReference>
<dbReference type="Pfam" id="PF13432">
    <property type="entry name" value="TPR_16"/>
    <property type="match status" value="1"/>
</dbReference>
<evidence type="ECO:0000259" key="4">
    <source>
        <dbReference type="Pfam" id="PF09699"/>
    </source>
</evidence>
<evidence type="ECO:0000313" key="7">
    <source>
        <dbReference type="Proteomes" id="UP000284021"/>
    </source>
</evidence>
<evidence type="ECO:0000256" key="3">
    <source>
        <dbReference type="SAM" id="Phobius"/>
    </source>
</evidence>
<feature type="transmembrane region" description="Helical" evidence="3">
    <location>
        <begin position="21"/>
        <end position="43"/>
    </location>
</feature>
<keyword evidence="3" id="KW-0812">Transmembrane</keyword>
<keyword evidence="2" id="KW-0802">TPR repeat</keyword>
<proteinExistence type="predicted"/>
<evidence type="ECO:0000259" key="5">
    <source>
        <dbReference type="Pfam" id="PF13435"/>
    </source>
</evidence>
<evidence type="ECO:0000313" key="6">
    <source>
        <dbReference type="EMBL" id="RJG11078.1"/>
    </source>
</evidence>
<dbReference type="InterPro" id="IPR010177">
    <property type="entry name" value="Paired_CXXCH_1"/>
</dbReference>